<sequence length="327" mass="37911">MSKELELPIDSGIGQRVRLQIGDVFDIFWAGFWTILNTAKGQFELKCNHSSLCRWEIQVQLDIKLKGEGQTPELNIQTDVTFSQKTKLWKMEQIEQGRRYNMIILKITWKSAIGLHSPQFIDFEQKSDLLDVMIRSEDGSKHLYANSGVLALNSPVLRELLNEKKSKEIVIPLKSFPALEKFLQFLHPPFTMGRDHVEEVLELASEWKMDSIISKYEEYLIRNRSFGVEASVGNIKLADKFKMKNLLEEVLWNDSSSVYSILEGNIFSTWARAAMFEFLLEVEDDSFQEDDDENDGEDDDDDDEDNDQDTLSTASEDDEENPYRFFY</sequence>
<feature type="region of interest" description="Disordered" evidence="1">
    <location>
        <begin position="286"/>
        <end position="327"/>
    </location>
</feature>
<dbReference type="Pfam" id="PF00651">
    <property type="entry name" value="BTB"/>
    <property type="match status" value="1"/>
</dbReference>
<feature type="domain" description="BTB" evidence="2">
    <location>
        <begin position="130"/>
        <end position="187"/>
    </location>
</feature>
<organism evidence="3 4">
    <name type="scientific">Caenorhabditis tropicalis</name>
    <dbReference type="NCBI Taxonomy" id="1561998"/>
    <lineage>
        <taxon>Eukaryota</taxon>
        <taxon>Metazoa</taxon>
        <taxon>Ecdysozoa</taxon>
        <taxon>Nematoda</taxon>
        <taxon>Chromadorea</taxon>
        <taxon>Rhabditida</taxon>
        <taxon>Rhabditina</taxon>
        <taxon>Rhabditomorpha</taxon>
        <taxon>Rhabditoidea</taxon>
        <taxon>Rhabditidae</taxon>
        <taxon>Peloderinae</taxon>
        <taxon>Caenorhabditis</taxon>
    </lineage>
</organism>
<evidence type="ECO:0000256" key="1">
    <source>
        <dbReference type="SAM" id="MobiDB-lite"/>
    </source>
</evidence>
<feature type="compositionally biased region" description="Acidic residues" evidence="1">
    <location>
        <begin position="286"/>
        <end position="308"/>
    </location>
</feature>
<dbReference type="Proteomes" id="UP000095282">
    <property type="component" value="Unplaced"/>
</dbReference>
<dbReference type="Gene3D" id="3.30.710.10">
    <property type="entry name" value="Potassium Channel Kv1.1, Chain A"/>
    <property type="match status" value="1"/>
</dbReference>
<evidence type="ECO:0000313" key="4">
    <source>
        <dbReference type="WBParaSite" id="Csp11.Scaffold630.g21169.t2"/>
    </source>
</evidence>
<dbReference type="AlphaFoldDB" id="A0A1I7V0G9"/>
<proteinExistence type="predicted"/>
<dbReference type="PANTHER" id="PTHR47022">
    <property type="entry name" value="BTB AND MATH DOMAIN-CONTAINING PROTEIN 36-RELATED"/>
    <property type="match status" value="1"/>
</dbReference>
<dbReference type="PANTHER" id="PTHR47022:SF4">
    <property type="entry name" value="BTB DOMAIN-CONTAINING PROTEIN"/>
    <property type="match status" value="1"/>
</dbReference>
<dbReference type="InterPro" id="IPR011333">
    <property type="entry name" value="SKP1/BTB/POZ_sf"/>
</dbReference>
<dbReference type="SUPFAM" id="SSF54695">
    <property type="entry name" value="POZ domain"/>
    <property type="match status" value="1"/>
</dbReference>
<evidence type="ECO:0000259" key="2">
    <source>
        <dbReference type="PROSITE" id="PS50097"/>
    </source>
</evidence>
<name>A0A1I7V0G9_9PELO</name>
<dbReference type="eggNOG" id="ENOG502TG2C">
    <property type="taxonomic scope" value="Eukaryota"/>
</dbReference>
<protein>
    <submittedName>
        <fullName evidence="4">BTB domain-containing protein</fullName>
    </submittedName>
</protein>
<dbReference type="PROSITE" id="PS50097">
    <property type="entry name" value="BTB"/>
    <property type="match status" value="1"/>
</dbReference>
<dbReference type="InterPro" id="IPR000210">
    <property type="entry name" value="BTB/POZ_dom"/>
</dbReference>
<dbReference type="WBParaSite" id="Csp11.Scaffold630.g21169.t2">
    <property type="protein sequence ID" value="Csp11.Scaffold630.g21169.t2"/>
    <property type="gene ID" value="Csp11.Scaffold630.g21169"/>
</dbReference>
<dbReference type="CDD" id="cd18186">
    <property type="entry name" value="BTB_POZ_ZBTB_KLHL-like"/>
    <property type="match status" value="1"/>
</dbReference>
<reference evidence="4" key="1">
    <citation type="submission" date="2016-11" db="UniProtKB">
        <authorList>
            <consortium name="WormBaseParasite"/>
        </authorList>
    </citation>
    <scope>IDENTIFICATION</scope>
</reference>
<keyword evidence="3" id="KW-1185">Reference proteome</keyword>
<evidence type="ECO:0000313" key="3">
    <source>
        <dbReference type="Proteomes" id="UP000095282"/>
    </source>
</evidence>
<accession>A0A1I7V0G9</accession>
<dbReference type="SMART" id="SM00225">
    <property type="entry name" value="BTB"/>
    <property type="match status" value="1"/>
</dbReference>